<dbReference type="AlphaFoldDB" id="A0AAD7DQP5"/>
<feature type="binding site" description="axial binding residue" evidence="9">
    <location>
        <position position="383"/>
    </location>
    <ligand>
        <name>heme</name>
        <dbReference type="ChEBI" id="CHEBI:30413"/>
    </ligand>
    <ligandPart>
        <name>Fe</name>
        <dbReference type="ChEBI" id="CHEBI:18248"/>
    </ligandPart>
</feature>
<dbReference type="GO" id="GO:0004497">
    <property type="term" value="F:monooxygenase activity"/>
    <property type="evidence" value="ECO:0007669"/>
    <property type="project" value="UniProtKB-KW"/>
</dbReference>
<comment type="cofactor">
    <cofactor evidence="1 9">
        <name>heme</name>
        <dbReference type="ChEBI" id="CHEBI:30413"/>
    </cofactor>
</comment>
<dbReference type="PRINTS" id="PR00463">
    <property type="entry name" value="EP450I"/>
</dbReference>
<evidence type="ECO:0000256" key="8">
    <source>
        <dbReference type="ARBA" id="ARBA00023033"/>
    </source>
</evidence>
<keyword evidence="5 9" id="KW-0479">Metal-binding</keyword>
<evidence type="ECO:0000256" key="2">
    <source>
        <dbReference type="ARBA" id="ARBA00005179"/>
    </source>
</evidence>
<evidence type="ECO:0000256" key="5">
    <source>
        <dbReference type="ARBA" id="ARBA00022723"/>
    </source>
</evidence>
<dbReference type="InterPro" id="IPR001128">
    <property type="entry name" value="Cyt_P450"/>
</dbReference>
<evidence type="ECO:0000256" key="1">
    <source>
        <dbReference type="ARBA" id="ARBA00001971"/>
    </source>
</evidence>
<name>A0AAD7DQP5_MYCRO</name>
<dbReference type="PANTHER" id="PTHR46300:SF7">
    <property type="entry name" value="P450, PUTATIVE (EUROFUNG)-RELATED"/>
    <property type="match status" value="1"/>
</dbReference>
<comment type="pathway">
    <text evidence="2">Secondary metabolite biosynthesis.</text>
</comment>
<evidence type="ECO:0000256" key="6">
    <source>
        <dbReference type="ARBA" id="ARBA00023002"/>
    </source>
</evidence>
<comment type="caution">
    <text evidence="11">The sequence shown here is derived from an EMBL/GenBank/DDBJ whole genome shotgun (WGS) entry which is preliminary data.</text>
</comment>
<dbReference type="InterPro" id="IPR050364">
    <property type="entry name" value="Cytochrome_P450_fung"/>
</dbReference>
<proteinExistence type="inferred from homology"/>
<dbReference type="SUPFAM" id="SSF48264">
    <property type="entry name" value="Cytochrome P450"/>
    <property type="match status" value="1"/>
</dbReference>
<dbReference type="GO" id="GO:0016705">
    <property type="term" value="F:oxidoreductase activity, acting on paired donors, with incorporation or reduction of molecular oxygen"/>
    <property type="evidence" value="ECO:0007669"/>
    <property type="project" value="InterPro"/>
</dbReference>
<dbReference type="GO" id="GO:0005506">
    <property type="term" value="F:iron ion binding"/>
    <property type="evidence" value="ECO:0007669"/>
    <property type="project" value="InterPro"/>
</dbReference>
<keyword evidence="7 9" id="KW-0408">Iron</keyword>
<keyword evidence="4 9" id="KW-0349">Heme</keyword>
<dbReference type="InterPro" id="IPR002401">
    <property type="entry name" value="Cyt_P450_E_grp-I"/>
</dbReference>
<dbReference type="PANTHER" id="PTHR46300">
    <property type="entry name" value="P450, PUTATIVE (EUROFUNG)-RELATED-RELATED"/>
    <property type="match status" value="1"/>
</dbReference>
<dbReference type="GO" id="GO:0020037">
    <property type="term" value="F:heme binding"/>
    <property type="evidence" value="ECO:0007669"/>
    <property type="project" value="InterPro"/>
</dbReference>
<keyword evidence="12" id="KW-1185">Reference proteome</keyword>
<evidence type="ECO:0000256" key="7">
    <source>
        <dbReference type="ARBA" id="ARBA00023004"/>
    </source>
</evidence>
<gene>
    <name evidence="11" type="ORF">B0H17DRAFT_1158483</name>
</gene>
<dbReference type="Gene3D" id="1.10.630.10">
    <property type="entry name" value="Cytochrome P450"/>
    <property type="match status" value="1"/>
</dbReference>
<comment type="similarity">
    <text evidence="3 10">Belongs to the cytochrome P450 family.</text>
</comment>
<dbReference type="EMBL" id="JARKIE010000030">
    <property type="protein sequence ID" value="KAJ7697457.1"/>
    <property type="molecule type" value="Genomic_DNA"/>
</dbReference>
<protein>
    <submittedName>
        <fullName evidence="11">Cytochrome P450</fullName>
    </submittedName>
</protein>
<sequence>MAPFLISSSSLCALSTVLGIVYALRRNRKRSKLPLPPGPTKLPLVGNLFDIPSDRQWEVYFEWSKKLNSDIIHVDAAGTSLIILSSMEAIKDLFEKRSSLYSDRSLHLIMRRILNDPHNLMDHFRHLAGALIMDVAYGIDVLPSNDPYIGLSEEVMSGLSVAAVPGRFLVDTIPALKYVPSWVPGAGFKRLAKQWKKLGRDFIDVPFAEAKRNIATGTASRSFTSLSLAAFEDSKTRGEGADEAKIKATAANIYAAGSDTTAAALGNFVLGMLANPEAQEKAQAELDSVVGDGRLPDFADEVLRWRVIGPLAIPHCVLIEDIYRGYRIPAGSIVMGNAWALLNDEEMYPDPHAMKPERFLLDGKLNPAVRDPELAFGFGRRICPGRHMAESSLWIAVASLLATFNIGKARDENGKEIELSHAYHPGLIQVPMPFECSITPRSRQAKEAIQGTSSSA</sequence>
<evidence type="ECO:0000256" key="10">
    <source>
        <dbReference type="RuleBase" id="RU000461"/>
    </source>
</evidence>
<evidence type="ECO:0000256" key="4">
    <source>
        <dbReference type="ARBA" id="ARBA00022617"/>
    </source>
</evidence>
<dbReference type="Proteomes" id="UP001221757">
    <property type="component" value="Unassembled WGS sequence"/>
</dbReference>
<dbReference type="CDD" id="cd11065">
    <property type="entry name" value="CYP64-like"/>
    <property type="match status" value="1"/>
</dbReference>
<evidence type="ECO:0000313" key="11">
    <source>
        <dbReference type="EMBL" id="KAJ7697457.1"/>
    </source>
</evidence>
<accession>A0AAD7DQP5</accession>
<evidence type="ECO:0000256" key="3">
    <source>
        <dbReference type="ARBA" id="ARBA00010617"/>
    </source>
</evidence>
<keyword evidence="6 10" id="KW-0560">Oxidoreductase</keyword>
<organism evidence="11 12">
    <name type="scientific">Mycena rosella</name>
    <name type="common">Pink bonnet</name>
    <name type="synonym">Agaricus rosellus</name>
    <dbReference type="NCBI Taxonomy" id="1033263"/>
    <lineage>
        <taxon>Eukaryota</taxon>
        <taxon>Fungi</taxon>
        <taxon>Dikarya</taxon>
        <taxon>Basidiomycota</taxon>
        <taxon>Agaricomycotina</taxon>
        <taxon>Agaricomycetes</taxon>
        <taxon>Agaricomycetidae</taxon>
        <taxon>Agaricales</taxon>
        <taxon>Marasmiineae</taxon>
        <taxon>Mycenaceae</taxon>
        <taxon>Mycena</taxon>
    </lineage>
</organism>
<keyword evidence="8 10" id="KW-0503">Monooxygenase</keyword>
<dbReference type="Pfam" id="PF00067">
    <property type="entry name" value="p450"/>
    <property type="match status" value="1"/>
</dbReference>
<dbReference type="InterPro" id="IPR017972">
    <property type="entry name" value="Cyt_P450_CS"/>
</dbReference>
<dbReference type="PROSITE" id="PS00086">
    <property type="entry name" value="CYTOCHROME_P450"/>
    <property type="match status" value="1"/>
</dbReference>
<evidence type="ECO:0000313" key="12">
    <source>
        <dbReference type="Proteomes" id="UP001221757"/>
    </source>
</evidence>
<dbReference type="InterPro" id="IPR036396">
    <property type="entry name" value="Cyt_P450_sf"/>
</dbReference>
<reference evidence="11" key="1">
    <citation type="submission" date="2023-03" db="EMBL/GenBank/DDBJ databases">
        <title>Massive genome expansion in bonnet fungi (Mycena s.s.) driven by repeated elements and novel gene families across ecological guilds.</title>
        <authorList>
            <consortium name="Lawrence Berkeley National Laboratory"/>
            <person name="Harder C.B."/>
            <person name="Miyauchi S."/>
            <person name="Viragh M."/>
            <person name="Kuo A."/>
            <person name="Thoen E."/>
            <person name="Andreopoulos B."/>
            <person name="Lu D."/>
            <person name="Skrede I."/>
            <person name="Drula E."/>
            <person name="Henrissat B."/>
            <person name="Morin E."/>
            <person name="Kohler A."/>
            <person name="Barry K."/>
            <person name="LaButti K."/>
            <person name="Morin E."/>
            <person name="Salamov A."/>
            <person name="Lipzen A."/>
            <person name="Mereny Z."/>
            <person name="Hegedus B."/>
            <person name="Baldrian P."/>
            <person name="Stursova M."/>
            <person name="Weitz H."/>
            <person name="Taylor A."/>
            <person name="Grigoriev I.V."/>
            <person name="Nagy L.G."/>
            <person name="Martin F."/>
            <person name="Kauserud H."/>
        </authorList>
    </citation>
    <scope>NUCLEOTIDE SEQUENCE</scope>
    <source>
        <strain evidence="11">CBHHK067</strain>
    </source>
</reference>
<evidence type="ECO:0000256" key="9">
    <source>
        <dbReference type="PIRSR" id="PIRSR602401-1"/>
    </source>
</evidence>